<evidence type="ECO:0000256" key="3">
    <source>
        <dbReference type="ARBA" id="ARBA00022475"/>
    </source>
</evidence>
<dbReference type="PANTHER" id="PTHR32196:SF32">
    <property type="entry name" value="XYLOSE TRANSPORT SYSTEM PERMEASE PROTEIN XYLH"/>
    <property type="match status" value="1"/>
</dbReference>
<proteinExistence type="predicted"/>
<organism evidence="12 13">
    <name type="scientific">Sinorhizobium saheli</name>
    <dbReference type="NCBI Taxonomy" id="36856"/>
    <lineage>
        <taxon>Bacteria</taxon>
        <taxon>Pseudomonadati</taxon>
        <taxon>Pseudomonadota</taxon>
        <taxon>Alphaproteobacteria</taxon>
        <taxon>Hyphomicrobiales</taxon>
        <taxon>Rhizobiaceae</taxon>
        <taxon>Sinorhizobium/Ensifer group</taxon>
        <taxon>Sinorhizobium</taxon>
    </lineage>
</organism>
<dbReference type="Pfam" id="PF02653">
    <property type="entry name" value="BPD_transp_2"/>
    <property type="match status" value="1"/>
</dbReference>
<feature type="transmembrane region" description="Helical" evidence="11">
    <location>
        <begin position="105"/>
        <end position="125"/>
    </location>
</feature>
<evidence type="ECO:0000256" key="1">
    <source>
        <dbReference type="ARBA" id="ARBA00004651"/>
    </source>
</evidence>
<feature type="transmembrane region" description="Helical" evidence="11">
    <location>
        <begin position="80"/>
        <end position="98"/>
    </location>
</feature>
<evidence type="ECO:0000256" key="11">
    <source>
        <dbReference type="SAM" id="Phobius"/>
    </source>
</evidence>
<evidence type="ECO:0000256" key="5">
    <source>
        <dbReference type="ARBA" id="ARBA00022597"/>
    </source>
</evidence>
<feature type="transmembrane region" description="Helical" evidence="11">
    <location>
        <begin position="223"/>
        <end position="244"/>
    </location>
</feature>
<evidence type="ECO:0000256" key="7">
    <source>
        <dbReference type="ARBA" id="ARBA00022989"/>
    </source>
</evidence>
<dbReference type="GO" id="GO:0022857">
    <property type="term" value="F:transmembrane transporter activity"/>
    <property type="evidence" value="ECO:0007669"/>
    <property type="project" value="InterPro"/>
</dbReference>
<evidence type="ECO:0000256" key="9">
    <source>
        <dbReference type="ARBA" id="ARBA00035611"/>
    </source>
</evidence>
<dbReference type="GO" id="GO:0005886">
    <property type="term" value="C:plasma membrane"/>
    <property type="evidence" value="ECO:0007669"/>
    <property type="project" value="UniProtKB-SubCell"/>
</dbReference>
<dbReference type="CDD" id="cd06579">
    <property type="entry name" value="TM_PBP1_transp_AraH_like"/>
    <property type="match status" value="1"/>
</dbReference>
<comment type="caution">
    <text evidence="12">The sequence shown here is derived from an EMBL/GenBank/DDBJ whole genome shotgun (WGS) entry which is preliminary data.</text>
</comment>
<feature type="transmembrane region" description="Helical" evidence="11">
    <location>
        <begin position="131"/>
        <end position="152"/>
    </location>
</feature>
<evidence type="ECO:0000313" key="12">
    <source>
        <dbReference type="EMBL" id="OAP41790.1"/>
    </source>
</evidence>
<evidence type="ECO:0000313" key="13">
    <source>
        <dbReference type="Proteomes" id="UP000078507"/>
    </source>
</evidence>
<protein>
    <recommendedName>
        <fullName evidence="10">Xylose transport system permease protein XylH</fullName>
    </recommendedName>
</protein>
<keyword evidence="2" id="KW-0813">Transport</keyword>
<dbReference type="AlphaFoldDB" id="A0A178Y2K4"/>
<feature type="transmembrane region" description="Helical" evidence="11">
    <location>
        <begin position="297"/>
        <end position="316"/>
    </location>
</feature>
<dbReference type="InterPro" id="IPR001851">
    <property type="entry name" value="ABC_transp_permease"/>
</dbReference>
<feature type="transmembrane region" description="Helical" evidence="11">
    <location>
        <begin position="250"/>
        <end position="267"/>
    </location>
</feature>
<dbReference type="Proteomes" id="UP000078507">
    <property type="component" value="Unassembled WGS sequence"/>
</dbReference>
<name>A0A178Y2K4_SINSA</name>
<evidence type="ECO:0000256" key="8">
    <source>
        <dbReference type="ARBA" id="ARBA00023136"/>
    </source>
</evidence>
<feature type="transmembrane region" description="Helical" evidence="11">
    <location>
        <begin position="186"/>
        <end position="207"/>
    </location>
</feature>
<comment type="subcellular location">
    <subcellularLocation>
        <location evidence="1">Cell membrane</location>
        <topology evidence="1">Multi-pass membrane protein</topology>
    </subcellularLocation>
</comment>
<dbReference type="PANTHER" id="PTHR32196">
    <property type="entry name" value="ABC TRANSPORTER PERMEASE PROTEIN YPHD-RELATED-RELATED"/>
    <property type="match status" value="1"/>
</dbReference>
<evidence type="ECO:0000256" key="4">
    <source>
        <dbReference type="ARBA" id="ARBA00022519"/>
    </source>
</evidence>
<dbReference type="NCBIfam" id="NF040906">
    <property type="entry name" value="GguB"/>
    <property type="match status" value="1"/>
</dbReference>
<feature type="transmembrane region" description="Helical" evidence="11">
    <location>
        <begin position="54"/>
        <end position="74"/>
    </location>
</feature>
<feature type="transmembrane region" description="Helical" evidence="11">
    <location>
        <begin position="25"/>
        <end position="47"/>
    </location>
</feature>
<evidence type="ECO:0000256" key="10">
    <source>
        <dbReference type="ARBA" id="ARBA00035686"/>
    </source>
</evidence>
<keyword evidence="7 11" id="KW-1133">Transmembrane helix</keyword>
<keyword evidence="13" id="KW-1185">Reference proteome</keyword>
<keyword evidence="8 11" id="KW-0472">Membrane</keyword>
<dbReference type="RefSeq" id="WP_066877469.1">
    <property type="nucleotide sequence ID" value="NZ_LNQB01000084.1"/>
</dbReference>
<accession>A0A178Y2K4</accession>
<feature type="transmembrane region" description="Helical" evidence="11">
    <location>
        <begin position="328"/>
        <end position="346"/>
    </location>
</feature>
<feature type="transmembrane region" description="Helical" evidence="11">
    <location>
        <begin position="353"/>
        <end position="375"/>
    </location>
</feature>
<dbReference type="STRING" id="36856.ATB98_24660"/>
<keyword evidence="5" id="KW-0762">Sugar transport</keyword>
<dbReference type="EMBL" id="LNQB01000084">
    <property type="protein sequence ID" value="OAP41790.1"/>
    <property type="molecule type" value="Genomic_DNA"/>
</dbReference>
<dbReference type="OrthoDB" id="7284468at2"/>
<keyword evidence="4" id="KW-0997">Cell inner membrane</keyword>
<reference evidence="12 13" key="1">
    <citation type="submission" date="2015-11" db="EMBL/GenBank/DDBJ databases">
        <title>Ensifer anhuiense sp. nov., an effective nitrogen fixation bacterium with Glycine soja.</title>
        <authorList>
            <person name="Yan H."/>
            <person name="Chen W."/>
        </authorList>
    </citation>
    <scope>NUCLEOTIDE SEQUENCE [LARGE SCALE GENOMIC DNA]</scope>
    <source>
        <strain evidence="12 13">LMG 7837</strain>
    </source>
</reference>
<evidence type="ECO:0000256" key="2">
    <source>
        <dbReference type="ARBA" id="ARBA00022448"/>
    </source>
</evidence>
<evidence type="ECO:0000256" key="6">
    <source>
        <dbReference type="ARBA" id="ARBA00022692"/>
    </source>
</evidence>
<comment type="function">
    <text evidence="9">Part of the binding-protein-dependent transport system for D-xylose. Probably responsible for the translocation of the substrate across the membrane.</text>
</comment>
<gene>
    <name evidence="12" type="ORF">ATB98_24660</name>
</gene>
<keyword evidence="6 11" id="KW-0812">Transmembrane</keyword>
<sequence>MVADTSTHTTKPSIGDYLRNNIREYGLLVALVIIMLFFQFVTSGVLFRPVNLTNLVLQNSFIVIMALGMLLIIVAGHIDLSVGSIVAFIGAISAIMLVKWGLPAFVVVPACLVVGGILGAAQGYWVAYQKIPSFIVTLAGMLVFRGLTYVVLGGRPIGPFPKEFQILSTGFVPDFLYFLSPSPEVIKNMVALVAVLALVGYAIYAGLRDRRLNDQHGTDNEPFIFFAVQMAVIGVVALFIGFQLATYRGLPNVLIVMGVLIALYTFVTTRSTIGRRIYAMGGNEKAAKLSGINTERLTFYAFVNMGVLAALAGMIITARLNSATPKAGVGFELDVIAACFIGGASASGGVGKITGAVIGAFIMGVMNNGMSIMGIGIDYQQLIKGLVLLAAVFFDVYNKNKGKG</sequence>
<keyword evidence="3" id="KW-1003">Cell membrane</keyword>